<keyword evidence="2" id="KW-1133">Transmembrane helix</keyword>
<dbReference type="OrthoDB" id="10378677at2759"/>
<dbReference type="EMBL" id="JTDE01002863">
    <property type="protein sequence ID" value="KAF7256767.1"/>
    <property type="molecule type" value="Genomic_DNA"/>
</dbReference>
<accession>A0A8S9Z0W7</accession>
<gene>
    <name evidence="4" type="ORF">EG68_08018</name>
</gene>
<keyword evidence="5" id="KW-1185">Reference proteome</keyword>
<feature type="transmembrane region" description="Helical" evidence="2">
    <location>
        <begin position="67"/>
        <end position="93"/>
    </location>
</feature>
<evidence type="ECO:0000256" key="2">
    <source>
        <dbReference type="SAM" id="Phobius"/>
    </source>
</evidence>
<keyword evidence="2" id="KW-0812">Transmembrane</keyword>
<proteinExistence type="predicted"/>
<reference evidence="4" key="1">
    <citation type="submission" date="2019-07" db="EMBL/GenBank/DDBJ databases">
        <title>Annotation for the trematode Paragonimus miyazaki's.</title>
        <authorList>
            <person name="Choi Y.-J."/>
        </authorList>
    </citation>
    <scope>NUCLEOTIDE SEQUENCE</scope>
    <source>
        <strain evidence="4">Japan</strain>
    </source>
</reference>
<evidence type="ECO:0000313" key="5">
    <source>
        <dbReference type="Proteomes" id="UP000822476"/>
    </source>
</evidence>
<keyword evidence="2" id="KW-0472">Membrane</keyword>
<sequence length="221" mass="24462">MNTYKIIFTSFLFWNVADAVEKCLVKTSNKSEMVLCKEYCCGNQTYQFCCSDCHASVNSFRGCGFDIIVTGLVLTFLGLVILCLMITICATLYSDKPTSPATRSQVGVVHISTISRVDGMTVPQFLLPVLPNYSECCARTPPPPFEVVLSSELPPVQTSLEQVGGSDAITLQRSQTSESTRTLTRQEFFPTSPPPDYQTINIIQETHANLPIITDRRQSIN</sequence>
<feature type="region of interest" description="Disordered" evidence="1">
    <location>
        <begin position="170"/>
        <end position="195"/>
    </location>
</feature>
<evidence type="ECO:0000256" key="1">
    <source>
        <dbReference type="SAM" id="MobiDB-lite"/>
    </source>
</evidence>
<evidence type="ECO:0000256" key="3">
    <source>
        <dbReference type="SAM" id="SignalP"/>
    </source>
</evidence>
<name>A0A8S9Z0W7_9TREM</name>
<comment type="caution">
    <text evidence="4">The sequence shown here is derived from an EMBL/GenBank/DDBJ whole genome shotgun (WGS) entry which is preliminary data.</text>
</comment>
<dbReference type="Proteomes" id="UP000822476">
    <property type="component" value="Unassembled WGS sequence"/>
</dbReference>
<keyword evidence="3" id="KW-0732">Signal</keyword>
<feature type="signal peptide" evidence="3">
    <location>
        <begin position="1"/>
        <end position="19"/>
    </location>
</feature>
<organism evidence="4 5">
    <name type="scientific">Paragonimus skrjabini miyazakii</name>
    <dbReference type="NCBI Taxonomy" id="59628"/>
    <lineage>
        <taxon>Eukaryota</taxon>
        <taxon>Metazoa</taxon>
        <taxon>Spiralia</taxon>
        <taxon>Lophotrochozoa</taxon>
        <taxon>Platyhelminthes</taxon>
        <taxon>Trematoda</taxon>
        <taxon>Digenea</taxon>
        <taxon>Plagiorchiida</taxon>
        <taxon>Troglotremata</taxon>
        <taxon>Troglotrematidae</taxon>
        <taxon>Paragonimus</taxon>
    </lineage>
</organism>
<evidence type="ECO:0000313" key="4">
    <source>
        <dbReference type="EMBL" id="KAF7256767.1"/>
    </source>
</evidence>
<protein>
    <submittedName>
        <fullName evidence="4">Uncharacterized protein</fullName>
    </submittedName>
</protein>
<dbReference type="AlphaFoldDB" id="A0A8S9Z0W7"/>
<feature type="chain" id="PRO_5035843320" evidence="3">
    <location>
        <begin position="20"/>
        <end position="221"/>
    </location>
</feature>
<feature type="compositionally biased region" description="Polar residues" evidence="1">
    <location>
        <begin position="170"/>
        <end position="185"/>
    </location>
</feature>